<dbReference type="GO" id="GO:0000976">
    <property type="term" value="F:transcription cis-regulatory region binding"/>
    <property type="evidence" value="ECO:0007669"/>
    <property type="project" value="TreeGrafter"/>
</dbReference>
<dbReference type="SUPFAM" id="SSF46689">
    <property type="entry name" value="Homeodomain-like"/>
    <property type="match status" value="1"/>
</dbReference>
<name>A0AAW6LVU2_RHOSG</name>
<dbReference type="Proteomes" id="UP001217325">
    <property type="component" value="Unassembled WGS sequence"/>
</dbReference>
<dbReference type="RefSeq" id="WP_076949245.1">
    <property type="nucleotide sequence ID" value="NZ_CP077418.1"/>
</dbReference>
<dbReference type="SUPFAM" id="SSF48498">
    <property type="entry name" value="Tetracyclin repressor-like, C-terminal domain"/>
    <property type="match status" value="1"/>
</dbReference>
<dbReference type="InterPro" id="IPR036271">
    <property type="entry name" value="Tet_transcr_reg_TetR-rel_C_sf"/>
</dbReference>
<dbReference type="AlphaFoldDB" id="A0AAW6LVU2"/>
<protein>
    <submittedName>
        <fullName evidence="4">TetR/AcrR family transcriptional regulator</fullName>
    </submittedName>
</protein>
<keyword evidence="1 2" id="KW-0238">DNA-binding</keyword>
<dbReference type="Pfam" id="PF00440">
    <property type="entry name" value="TetR_N"/>
    <property type="match status" value="1"/>
</dbReference>
<reference evidence="4" key="1">
    <citation type="submission" date="2023-02" db="EMBL/GenBank/DDBJ databases">
        <title>A novel hydrolase synthesized by Rhodococcus erythropolis HQ is responsible for the detoxification of Zearalenone.</title>
        <authorList>
            <person name="Hu J."/>
            <person name="Xu J."/>
        </authorList>
    </citation>
    <scope>NUCLEOTIDE SEQUENCE</scope>
    <source>
        <strain evidence="4">HQ</strain>
    </source>
</reference>
<dbReference type="InterPro" id="IPR001647">
    <property type="entry name" value="HTH_TetR"/>
</dbReference>
<feature type="domain" description="HTH tetR-type" evidence="3">
    <location>
        <begin position="10"/>
        <end position="70"/>
    </location>
</feature>
<dbReference type="PROSITE" id="PS50977">
    <property type="entry name" value="HTH_TETR_2"/>
    <property type="match status" value="1"/>
</dbReference>
<feature type="DNA-binding region" description="H-T-H motif" evidence="2">
    <location>
        <begin position="33"/>
        <end position="52"/>
    </location>
</feature>
<sequence>MARPAHPPDPARTRALLEAAGSAFATHGFERASLNMILTRARFPKSSFYHFFGDKAGLFDRVVESGIETLRISVTPPNIDLLDENTFWPQMRAFARQLLETARAEPLTLMIGRLFHSADTPRSSAIDILRRSATNWLEHALERGRELGQIDSDTPVGLQQRILVAIILEIDRWVLTHATDDESATAAFLLVQRFLAPAPDRRPQPPTIA</sequence>
<dbReference type="PANTHER" id="PTHR30055">
    <property type="entry name" value="HTH-TYPE TRANSCRIPTIONAL REGULATOR RUTR"/>
    <property type="match status" value="1"/>
</dbReference>
<comment type="caution">
    <text evidence="4">The sequence shown here is derived from an EMBL/GenBank/DDBJ whole genome shotgun (WGS) entry which is preliminary data.</text>
</comment>
<dbReference type="InterPro" id="IPR050109">
    <property type="entry name" value="HTH-type_TetR-like_transc_reg"/>
</dbReference>
<gene>
    <name evidence="4" type="ORF">PXH69_30815</name>
</gene>
<evidence type="ECO:0000256" key="1">
    <source>
        <dbReference type="ARBA" id="ARBA00023125"/>
    </source>
</evidence>
<dbReference type="EMBL" id="JARDXE010000026">
    <property type="protein sequence ID" value="MDE8649371.1"/>
    <property type="molecule type" value="Genomic_DNA"/>
</dbReference>
<dbReference type="PANTHER" id="PTHR30055:SF146">
    <property type="entry name" value="HTH-TYPE TRANSCRIPTIONAL DUAL REGULATOR CECR"/>
    <property type="match status" value="1"/>
</dbReference>
<evidence type="ECO:0000259" key="3">
    <source>
        <dbReference type="PROSITE" id="PS50977"/>
    </source>
</evidence>
<dbReference type="InterPro" id="IPR009057">
    <property type="entry name" value="Homeodomain-like_sf"/>
</dbReference>
<dbReference type="Gene3D" id="1.10.357.10">
    <property type="entry name" value="Tetracycline Repressor, domain 2"/>
    <property type="match status" value="1"/>
</dbReference>
<evidence type="ECO:0000256" key="2">
    <source>
        <dbReference type="PROSITE-ProRule" id="PRU00335"/>
    </source>
</evidence>
<dbReference type="GO" id="GO:0003700">
    <property type="term" value="F:DNA-binding transcription factor activity"/>
    <property type="evidence" value="ECO:0007669"/>
    <property type="project" value="TreeGrafter"/>
</dbReference>
<evidence type="ECO:0000313" key="5">
    <source>
        <dbReference type="Proteomes" id="UP001217325"/>
    </source>
</evidence>
<organism evidence="4 5">
    <name type="scientific">Rhodococcus qingshengii</name>
    <dbReference type="NCBI Taxonomy" id="334542"/>
    <lineage>
        <taxon>Bacteria</taxon>
        <taxon>Bacillati</taxon>
        <taxon>Actinomycetota</taxon>
        <taxon>Actinomycetes</taxon>
        <taxon>Mycobacteriales</taxon>
        <taxon>Nocardiaceae</taxon>
        <taxon>Rhodococcus</taxon>
        <taxon>Rhodococcus erythropolis group</taxon>
    </lineage>
</organism>
<proteinExistence type="predicted"/>
<evidence type="ECO:0000313" key="4">
    <source>
        <dbReference type="EMBL" id="MDE8649371.1"/>
    </source>
</evidence>
<accession>A0AAW6LVU2</accession>